<name>A0A4U6T3I7_SETVI</name>
<reference evidence="1" key="1">
    <citation type="submission" date="2019-03" db="EMBL/GenBank/DDBJ databases">
        <title>WGS assembly of Setaria viridis.</title>
        <authorList>
            <person name="Huang P."/>
            <person name="Jenkins J."/>
            <person name="Grimwood J."/>
            <person name="Barry K."/>
            <person name="Healey A."/>
            <person name="Mamidi S."/>
            <person name="Sreedasyam A."/>
            <person name="Shu S."/>
            <person name="Feldman M."/>
            <person name="Wu J."/>
            <person name="Yu Y."/>
            <person name="Chen C."/>
            <person name="Johnson J."/>
            <person name="Rokhsar D."/>
            <person name="Baxter I."/>
            <person name="Schmutz J."/>
            <person name="Brutnell T."/>
            <person name="Kellogg E."/>
        </authorList>
    </citation>
    <scope>NUCLEOTIDE SEQUENCE [LARGE SCALE GENOMIC DNA]</scope>
</reference>
<sequence>MNYVQRHLSDGGPRAPVRRPTSMVLRRRFAPWKRWWPAGFTVDPPHHHCLPACRWNKMPSLIPEQRHVFLFHGFLPLGITESFFKCLRFSCSTKIAIPDRAISELLGLTIPLYK</sequence>
<dbReference type="EMBL" id="CM016560">
    <property type="protein sequence ID" value="TKV91386.1"/>
    <property type="molecule type" value="Genomic_DNA"/>
</dbReference>
<keyword evidence="2" id="KW-1185">Reference proteome</keyword>
<accession>A0A4U6T3I7</accession>
<protein>
    <submittedName>
        <fullName evidence="1">Uncharacterized protein</fullName>
    </submittedName>
</protein>
<proteinExistence type="predicted"/>
<evidence type="ECO:0000313" key="1">
    <source>
        <dbReference type="EMBL" id="TKV91386.1"/>
    </source>
</evidence>
<dbReference type="Proteomes" id="UP000298652">
    <property type="component" value="Chromosome 9"/>
</dbReference>
<dbReference type="AlphaFoldDB" id="A0A4U6T3I7"/>
<evidence type="ECO:0000313" key="2">
    <source>
        <dbReference type="Proteomes" id="UP000298652"/>
    </source>
</evidence>
<dbReference type="Gramene" id="TKV91386">
    <property type="protein sequence ID" value="TKV91386"/>
    <property type="gene ID" value="SEVIR_9G092932v2"/>
</dbReference>
<gene>
    <name evidence="1" type="ORF">SEVIR_9G092932v2</name>
</gene>
<organism evidence="1 2">
    <name type="scientific">Setaria viridis</name>
    <name type="common">Green bristlegrass</name>
    <name type="synonym">Setaria italica subsp. viridis</name>
    <dbReference type="NCBI Taxonomy" id="4556"/>
    <lineage>
        <taxon>Eukaryota</taxon>
        <taxon>Viridiplantae</taxon>
        <taxon>Streptophyta</taxon>
        <taxon>Embryophyta</taxon>
        <taxon>Tracheophyta</taxon>
        <taxon>Spermatophyta</taxon>
        <taxon>Magnoliopsida</taxon>
        <taxon>Liliopsida</taxon>
        <taxon>Poales</taxon>
        <taxon>Poaceae</taxon>
        <taxon>PACMAD clade</taxon>
        <taxon>Panicoideae</taxon>
        <taxon>Panicodae</taxon>
        <taxon>Paniceae</taxon>
        <taxon>Cenchrinae</taxon>
        <taxon>Setaria</taxon>
    </lineage>
</organism>